<proteinExistence type="predicted"/>
<protein>
    <submittedName>
        <fullName evidence="8">UvrD-helicase domain-containing protein</fullName>
    </submittedName>
</protein>
<dbReference type="Proteomes" id="UP000574133">
    <property type="component" value="Unassembled WGS sequence"/>
</dbReference>
<accession>A0A841T928</accession>
<dbReference type="EMBL" id="JACJVN010000033">
    <property type="protein sequence ID" value="MBB6677442.1"/>
    <property type="molecule type" value="Genomic_DNA"/>
</dbReference>
<keyword evidence="1 5" id="KW-0547">Nucleotide-binding</keyword>
<dbReference type="RefSeq" id="WP_185178723.1">
    <property type="nucleotide sequence ID" value="NZ_CBCSEP010000005.1"/>
</dbReference>
<dbReference type="Pfam" id="PF00580">
    <property type="entry name" value="UvrD-helicase"/>
    <property type="match status" value="1"/>
</dbReference>
<evidence type="ECO:0000256" key="5">
    <source>
        <dbReference type="PROSITE-ProRule" id="PRU00560"/>
    </source>
</evidence>
<evidence type="ECO:0000256" key="4">
    <source>
        <dbReference type="ARBA" id="ARBA00022840"/>
    </source>
</evidence>
<feature type="domain" description="UvrD-like helicase ATP-binding" evidence="7">
    <location>
        <begin position="212"/>
        <end position="620"/>
    </location>
</feature>
<dbReference type="PANTHER" id="PTHR11070:SF17">
    <property type="entry name" value="DNA HELICASE IV"/>
    <property type="match status" value="1"/>
</dbReference>
<dbReference type="GO" id="GO:0016787">
    <property type="term" value="F:hydrolase activity"/>
    <property type="evidence" value="ECO:0007669"/>
    <property type="project" value="UniProtKB-UniRule"/>
</dbReference>
<dbReference type="InterPro" id="IPR027785">
    <property type="entry name" value="UvrD-like_helicase_C"/>
</dbReference>
<dbReference type="PROSITE" id="PS51198">
    <property type="entry name" value="UVRD_HELICASE_ATP_BIND"/>
    <property type="match status" value="1"/>
</dbReference>
<dbReference type="InterPro" id="IPR048228">
    <property type="entry name" value="HelD_bacillota"/>
</dbReference>
<dbReference type="GO" id="GO:0043138">
    <property type="term" value="F:3'-5' DNA helicase activity"/>
    <property type="evidence" value="ECO:0007669"/>
    <property type="project" value="TreeGrafter"/>
</dbReference>
<dbReference type="SUPFAM" id="SSF52540">
    <property type="entry name" value="P-loop containing nucleoside triphosphate hydrolases"/>
    <property type="match status" value="1"/>
</dbReference>
<keyword evidence="2 5" id="KW-0378">Hydrolase</keyword>
<feature type="region of interest" description="Disordered" evidence="6">
    <location>
        <begin position="782"/>
        <end position="841"/>
    </location>
</feature>
<dbReference type="GO" id="GO:0005524">
    <property type="term" value="F:ATP binding"/>
    <property type="evidence" value="ECO:0007669"/>
    <property type="project" value="UniProtKB-UniRule"/>
</dbReference>
<gene>
    <name evidence="8" type="ORF">H4Q31_08910</name>
</gene>
<feature type="compositionally biased region" description="Polar residues" evidence="6">
    <location>
        <begin position="828"/>
        <end position="841"/>
    </location>
</feature>
<organism evidence="8 9">
    <name type="scientific">Cohnella lubricantis</name>
    <dbReference type="NCBI Taxonomy" id="2163172"/>
    <lineage>
        <taxon>Bacteria</taxon>
        <taxon>Bacillati</taxon>
        <taxon>Bacillota</taxon>
        <taxon>Bacilli</taxon>
        <taxon>Bacillales</taxon>
        <taxon>Paenibacillaceae</taxon>
        <taxon>Cohnella</taxon>
    </lineage>
</organism>
<comment type="caution">
    <text evidence="8">The sequence shown here is derived from an EMBL/GenBank/DDBJ whole genome shotgun (WGS) entry which is preliminary data.</text>
</comment>
<evidence type="ECO:0000313" key="8">
    <source>
        <dbReference type="EMBL" id="MBB6677442.1"/>
    </source>
</evidence>
<dbReference type="Gene3D" id="3.40.50.300">
    <property type="entry name" value="P-loop containing nucleotide triphosphate hydrolases"/>
    <property type="match status" value="3"/>
</dbReference>
<name>A0A841T928_9BACL</name>
<dbReference type="AlphaFoldDB" id="A0A841T928"/>
<reference evidence="8 9" key="1">
    <citation type="submission" date="2020-08" db="EMBL/GenBank/DDBJ databases">
        <title>Cohnella phylogeny.</title>
        <authorList>
            <person name="Dunlap C."/>
        </authorList>
    </citation>
    <scope>NUCLEOTIDE SEQUENCE [LARGE SCALE GENOMIC DNA]</scope>
    <source>
        <strain evidence="8 9">DSM 103658</strain>
    </source>
</reference>
<evidence type="ECO:0000256" key="1">
    <source>
        <dbReference type="ARBA" id="ARBA00022741"/>
    </source>
</evidence>
<evidence type="ECO:0000256" key="6">
    <source>
        <dbReference type="SAM" id="MobiDB-lite"/>
    </source>
</evidence>
<dbReference type="GO" id="GO:0005829">
    <property type="term" value="C:cytosol"/>
    <property type="evidence" value="ECO:0007669"/>
    <property type="project" value="TreeGrafter"/>
</dbReference>
<dbReference type="GO" id="GO:0003677">
    <property type="term" value="F:DNA binding"/>
    <property type="evidence" value="ECO:0007669"/>
    <property type="project" value="InterPro"/>
</dbReference>
<dbReference type="GO" id="GO:0000725">
    <property type="term" value="P:recombinational repair"/>
    <property type="evidence" value="ECO:0007669"/>
    <property type="project" value="TreeGrafter"/>
</dbReference>
<dbReference type="InterPro" id="IPR014016">
    <property type="entry name" value="UvrD-like_ATP-bd"/>
</dbReference>
<evidence type="ECO:0000313" key="9">
    <source>
        <dbReference type="Proteomes" id="UP000574133"/>
    </source>
</evidence>
<feature type="binding site" evidence="5">
    <location>
        <begin position="233"/>
        <end position="240"/>
    </location>
    <ligand>
        <name>ATP</name>
        <dbReference type="ChEBI" id="CHEBI:30616"/>
    </ligand>
</feature>
<dbReference type="InterPro" id="IPR027417">
    <property type="entry name" value="P-loop_NTPase"/>
</dbReference>
<keyword evidence="9" id="KW-1185">Reference proteome</keyword>
<keyword evidence="4 5" id="KW-0067">ATP-binding</keyword>
<sequence length="841" mass="94151">MSKERSIREEEEKRLTEVLGIVERRLLKELSVLGERRGDVVGIRQEFWDDVSFNFSDETELGETWSSIVQQAEILAERERSHKVASTAASRLALQRDNPYFARINFKEAGDGFKESIYIGRGTIVGDDGETFYVYDWRAPVSSLFYDHEPGPASYETPSGTIEGELTLKRQFVIRRGVLKHVFDTDETIGDEILQAVLSERSDTSMKSIVATIQKEQNRIIRDEKHKLLVVQGAAGSGKTSAALQRIAYLLYRYRDTLTPDQIVLFSPNPVFKGYVSRVLPDLGEANMRQMTFQELIESRLGRRYEVEDLFSQTEALSAAEGTPEGDARETAARYKGSKHFFETVNRYLKRLEKEGVKFRLLRFRKDTIVSVEQMEEHFYGVLGHEHFGDRLAKLRRWLNVQLDQWVDSQLKEPWVQEAAELTDDEEYQRAYVELRRRGGYGEETFDDEAQISELLMKRAAENAIAPLRKAVKGFRFLDPLATYRELFRSRTLFTACAPDGRLPAGYEWMAQRAEETMDRKELDHEDATPLLYVLEALEGFRKVDGEVRHLFVDEAQDYSPFQAAFLRRRFPRARMTVLGDFNQAIYAQAEESGGFGGWTRLVPAQETEVWRLSTSYRSTEPIVNFSKRILKPEDAEGISPFHRQGEEPLLASCADGAELADRIAADAKALLETGYATIGVIAKTARECANASALVKERLGDDVPVTLVTGGSANLPRGVSILPSYLSKGIEFDAVLVWDASDARYGREQDRKLLYTVCTRALHVLHVYCLGAPSPLLAASGGSVPATDSSSAQASNEAPTAADAAPAAADAAVPTNSGALPRAAKVQSATDVPSSAEVNR</sequence>
<dbReference type="InterPro" id="IPR000212">
    <property type="entry name" value="DNA_helicase_UvrD/REP"/>
</dbReference>
<dbReference type="Pfam" id="PF13538">
    <property type="entry name" value="UvrD_C_2"/>
    <property type="match status" value="1"/>
</dbReference>
<evidence type="ECO:0000259" key="7">
    <source>
        <dbReference type="PROSITE" id="PS51198"/>
    </source>
</evidence>
<evidence type="ECO:0000256" key="2">
    <source>
        <dbReference type="ARBA" id="ARBA00022801"/>
    </source>
</evidence>
<feature type="compositionally biased region" description="Low complexity" evidence="6">
    <location>
        <begin position="799"/>
        <end position="813"/>
    </location>
</feature>
<evidence type="ECO:0000256" key="3">
    <source>
        <dbReference type="ARBA" id="ARBA00022806"/>
    </source>
</evidence>
<dbReference type="NCBIfam" id="NF041464">
    <property type="entry name" value="HelD_BACSU"/>
    <property type="match status" value="1"/>
</dbReference>
<feature type="compositionally biased region" description="Polar residues" evidence="6">
    <location>
        <begin position="787"/>
        <end position="798"/>
    </location>
</feature>
<keyword evidence="3 5" id="KW-0347">Helicase</keyword>
<dbReference type="PANTHER" id="PTHR11070">
    <property type="entry name" value="UVRD / RECB / PCRA DNA HELICASE FAMILY MEMBER"/>
    <property type="match status" value="1"/>
</dbReference>